<dbReference type="InterPro" id="IPR029480">
    <property type="entry name" value="Transpos_assoc"/>
</dbReference>
<dbReference type="PANTHER" id="PTHR48258:SF15">
    <property type="entry name" value="OS02G0543900 PROTEIN"/>
    <property type="match status" value="1"/>
</dbReference>
<reference evidence="5 6" key="1">
    <citation type="journal article" date="2024" name="Plant J.">
        <title>Genome sequences and population genomics reveal climatic adaptation and genomic divergence between two closely related sweetgum species.</title>
        <authorList>
            <person name="Xu W.Q."/>
            <person name="Ren C.Q."/>
            <person name="Zhang X.Y."/>
            <person name="Comes H.P."/>
            <person name="Liu X.H."/>
            <person name="Li Y.G."/>
            <person name="Kettle C.J."/>
            <person name="Jalonen R."/>
            <person name="Gaisberger H."/>
            <person name="Ma Y.Z."/>
            <person name="Qiu Y.X."/>
        </authorList>
    </citation>
    <scope>NUCLEOTIDE SEQUENCE [LARGE SCALE GENOMIC DNA]</scope>
    <source>
        <strain evidence="5">Hangzhou</strain>
    </source>
</reference>
<feature type="region of interest" description="Disordered" evidence="1">
    <location>
        <begin position="472"/>
        <end position="491"/>
    </location>
</feature>
<evidence type="ECO:0000256" key="1">
    <source>
        <dbReference type="SAM" id="MobiDB-lite"/>
    </source>
</evidence>
<comment type="caution">
    <text evidence="5">The sequence shown here is derived from an EMBL/GenBank/DDBJ whole genome shotgun (WGS) entry which is preliminary data.</text>
</comment>
<feature type="domain" description="DUF4218" evidence="3">
    <location>
        <begin position="207"/>
        <end position="255"/>
    </location>
</feature>
<dbReference type="InterPro" id="IPR025312">
    <property type="entry name" value="DUF4216"/>
</dbReference>
<dbReference type="InterPro" id="IPR025452">
    <property type="entry name" value="DUF4218"/>
</dbReference>
<organism evidence="5 6">
    <name type="scientific">Liquidambar formosana</name>
    <name type="common">Formosan gum</name>
    <dbReference type="NCBI Taxonomy" id="63359"/>
    <lineage>
        <taxon>Eukaryota</taxon>
        <taxon>Viridiplantae</taxon>
        <taxon>Streptophyta</taxon>
        <taxon>Embryophyta</taxon>
        <taxon>Tracheophyta</taxon>
        <taxon>Spermatophyta</taxon>
        <taxon>Magnoliopsida</taxon>
        <taxon>eudicotyledons</taxon>
        <taxon>Gunneridae</taxon>
        <taxon>Pentapetalae</taxon>
        <taxon>Saxifragales</taxon>
        <taxon>Altingiaceae</taxon>
        <taxon>Liquidambar</taxon>
    </lineage>
</organism>
<accession>A0AAP0RS63</accession>
<gene>
    <name evidence="5" type="ORF">L1049_011897</name>
</gene>
<dbReference type="Proteomes" id="UP001415857">
    <property type="component" value="Unassembled WGS sequence"/>
</dbReference>
<evidence type="ECO:0000259" key="3">
    <source>
        <dbReference type="Pfam" id="PF13960"/>
    </source>
</evidence>
<protein>
    <recommendedName>
        <fullName evidence="7">Transposase</fullName>
    </recommendedName>
</protein>
<dbReference type="Pfam" id="PF13952">
    <property type="entry name" value="DUF4216"/>
    <property type="match status" value="1"/>
</dbReference>
<evidence type="ECO:0008006" key="7">
    <source>
        <dbReference type="Google" id="ProtNLM"/>
    </source>
</evidence>
<keyword evidence="6" id="KW-1185">Reference proteome</keyword>
<name>A0AAP0RS63_LIQFO</name>
<evidence type="ECO:0000313" key="6">
    <source>
        <dbReference type="Proteomes" id="UP001415857"/>
    </source>
</evidence>
<feature type="domain" description="DUF4216" evidence="2">
    <location>
        <begin position="331"/>
        <end position="398"/>
    </location>
</feature>
<dbReference type="AlphaFoldDB" id="A0AAP0RS63"/>
<evidence type="ECO:0000259" key="4">
    <source>
        <dbReference type="Pfam" id="PF13963"/>
    </source>
</evidence>
<dbReference type="Pfam" id="PF13960">
    <property type="entry name" value="DUF4218"/>
    <property type="match status" value="1"/>
</dbReference>
<feature type="compositionally biased region" description="Polar residues" evidence="1">
    <location>
        <begin position="481"/>
        <end position="491"/>
    </location>
</feature>
<dbReference type="Pfam" id="PF13963">
    <property type="entry name" value="Transpos_assoc"/>
    <property type="match status" value="1"/>
</dbReference>
<feature type="domain" description="Transposase-associated" evidence="4">
    <location>
        <begin position="3"/>
        <end position="77"/>
    </location>
</feature>
<dbReference type="PANTHER" id="PTHR48258">
    <property type="entry name" value="DUF4218 DOMAIN-CONTAINING PROTEIN-RELATED"/>
    <property type="match status" value="1"/>
</dbReference>
<evidence type="ECO:0000313" key="5">
    <source>
        <dbReference type="EMBL" id="KAK9283647.1"/>
    </source>
</evidence>
<evidence type="ECO:0000259" key="2">
    <source>
        <dbReference type="Pfam" id="PF13952"/>
    </source>
</evidence>
<dbReference type="EMBL" id="JBBPBK010000006">
    <property type="protein sequence ID" value="KAK9283647.1"/>
    <property type="molecule type" value="Genomic_DNA"/>
</dbReference>
<proteinExistence type="predicted"/>
<sequence>MDKSWINEDPWTDVYQNGLDKFLQYAYDNASSGGLIYCPCKKCFNSRRYNSEIVKQHLTINGWSKLYSRCKWAYHGEVEILQSQNETLDGEDESEDVDDMCGMLHEAFGIPTAEGGLDERIDEPNPDASKFYNLMEDTEKELYPGCKKFNKLSFLIHSYHVKCLCGLSDKGFTMVLELLKEAFSKGETLPNSFYYIKKIIGELGLGYLLTLKSYVRNRSQPEGSIVEGYHVEEYLTFCTRYLQDVEIKSTRVPRNYEVKEGSDSIIKDLKWLVRGPWQTAKKYKKFVINGFRFRIAAIDKKRNTQNSGVVLTAKATSNEDCTYYGILKDIIELDYYESRKVVLFECDWVQGRDIKVNDFGITLVNSTRFPATKEPFILASQSLQVFYVDDPVEKEWRAAVKILPRDYFDMTKREGSRNDGNTYVESETYIRPELVLQTVGVKNLIEARQDVPVIELSDQPTNENNGDAIEFEESEEEDNHLNSNSALMDCK</sequence>